<gene>
    <name evidence="1" type="primary">AlNc14C111G6412</name>
    <name evidence="1" type="ORF">ALNC14_072390</name>
</gene>
<organism evidence="1">
    <name type="scientific">Albugo laibachii Nc14</name>
    <dbReference type="NCBI Taxonomy" id="890382"/>
    <lineage>
        <taxon>Eukaryota</taxon>
        <taxon>Sar</taxon>
        <taxon>Stramenopiles</taxon>
        <taxon>Oomycota</taxon>
        <taxon>Peronosporomycetes</taxon>
        <taxon>Albuginales</taxon>
        <taxon>Albuginaceae</taxon>
        <taxon>Albugo</taxon>
    </lineage>
</organism>
<dbReference type="AlphaFoldDB" id="F0WIL2"/>
<protein>
    <submittedName>
        <fullName evidence="1">AlNc14C111G6412 protein</fullName>
    </submittedName>
</protein>
<dbReference type="EMBL" id="FR824156">
    <property type="protein sequence ID" value="CCA21096.1"/>
    <property type="molecule type" value="Genomic_DNA"/>
</dbReference>
<name>F0WIL2_9STRA</name>
<proteinExistence type="predicted"/>
<dbReference type="HOGENOM" id="CLU_3192436_0_0_1"/>
<evidence type="ECO:0000313" key="1">
    <source>
        <dbReference type="EMBL" id="CCA21096.1"/>
    </source>
</evidence>
<sequence length="46" mass="4934">MSAPDSDEILALRAIFDIYDEDASGEIALTHLPAILGQIRSDTCKG</sequence>
<reference evidence="1" key="1">
    <citation type="journal article" date="2011" name="PLoS Biol.">
        <title>Gene gain and loss during evolution of obligate parasitism in the white rust pathogen of Arabidopsis thaliana.</title>
        <authorList>
            <person name="Kemen E."/>
            <person name="Gardiner A."/>
            <person name="Schultz-Larsen T."/>
            <person name="Kemen A.C."/>
            <person name="Balmuth A.L."/>
            <person name="Robert-Seilaniantz A."/>
            <person name="Bailey K."/>
            <person name="Holub E."/>
            <person name="Studholme D.J."/>
            <person name="Maclean D."/>
            <person name="Jones J.D."/>
        </authorList>
    </citation>
    <scope>NUCLEOTIDE SEQUENCE</scope>
</reference>
<accession>F0WIL2</accession>
<reference evidence="1" key="2">
    <citation type="submission" date="2011-02" db="EMBL/GenBank/DDBJ databases">
        <authorList>
            <person name="MacLean D."/>
        </authorList>
    </citation>
    <scope>NUCLEOTIDE SEQUENCE</scope>
</reference>